<evidence type="ECO:0000259" key="12">
    <source>
        <dbReference type="Pfam" id="PF23353"/>
    </source>
</evidence>
<dbReference type="Pfam" id="PF14783">
    <property type="entry name" value="BBS2_Mid"/>
    <property type="match status" value="1"/>
</dbReference>
<evidence type="ECO:0000259" key="10">
    <source>
        <dbReference type="Pfam" id="PF14783"/>
    </source>
</evidence>
<dbReference type="InterPro" id="IPR029429">
    <property type="entry name" value="BBS2_Mid"/>
</dbReference>
<dbReference type="GO" id="GO:0031514">
    <property type="term" value="C:motile cilium"/>
    <property type="evidence" value="ECO:0007669"/>
    <property type="project" value="TreeGrafter"/>
</dbReference>
<accession>A0AA39HQK1</accession>
<feature type="domain" description="BBS2 hairpin" evidence="12">
    <location>
        <begin position="556"/>
        <end position="653"/>
    </location>
</feature>
<gene>
    <name evidence="13" type="ORF">QR680_005015</name>
</gene>
<evidence type="ECO:0000313" key="14">
    <source>
        <dbReference type="Proteomes" id="UP001175271"/>
    </source>
</evidence>
<dbReference type="EMBL" id="JAUCMV010000003">
    <property type="protein sequence ID" value="KAK0410227.1"/>
    <property type="molecule type" value="Genomic_DNA"/>
</dbReference>
<dbReference type="InterPro" id="IPR016616">
    <property type="entry name" value="Bardet-Biedl_syndrome_2_prot"/>
</dbReference>
<dbReference type="AlphaFoldDB" id="A0AA39HQK1"/>
<protein>
    <recommendedName>
        <fullName evidence="15">Bardet-Biedl syndrome 2 protein homolog</fullName>
    </recommendedName>
</protein>
<dbReference type="InterPro" id="IPR029430">
    <property type="entry name" value="BBS2_N"/>
</dbReference>
<evidence type="ECO:0000256" key="6">
    <source>
        <dbReference type="ARBA" id="ARBA00023273"/>
    </source>
</evidence>
<keyword evidence="3" id="KW-0963">Cytoplasm</keyword>
<dbReference type="InterPro" id="IPR011047">
    <property type="entry name" value="Quinoprotein_ADH-like_sf"/>
</dbReference>
<evidence type="ECO:0000256" key="7">
    <source>
        <dbReference type="SAM" id="MobiDB-lite"/>
    </source>
</evidence>
<dbReference type="InterPro" id="IPR055379">
    <property type="entry name" value="BBS2_pf_dom"/>
</dbReference>
<dbReference type="PANTHER" id="PTHR32465">
    <property type="entry name" value="BARDET-BIEDL SYNDROME 2 PROTEIN"/>
    <property type="match status" value="1"/>
</dbReference>
<keyword evidence="14" id="KW-1185">Reference proteome</keyword>
<keyword evidence="4" id="KW-0969">Cilium</keyword>
<reference evidence="13" key="1">
    <citation type="submission" date="2023-06" db="EMBL/GenBank/DDBJ databases">
        <title>Genomic analysis of the entomopathogenic nematode Steinernema hermaphroditum.</title>
        <authorList>
            <person name="Schwarz E.M."/>
            <person name="Heppert J.K."/>
            <person name="Baniya A."/>
            <person name="Schwartz H.T."/>
            <person name="Tan C.-H."/>
            <person name="Antoshechkin I."/>
            <person name="Sternberg P.W."/>
            <person name="Goodrich-Blair H."/>
            <person name="Dillman A.R."/>
        </authorList>
    </citation>
    <scope>NUCLEOTIDE SEQUENCE</scope>
    <source>
        <strain evidence="13">PS9179</strain>
        <tissue evidence="13">Whole animal</tissue>
    </source>
</reference>
<keyword evidence="6" id="KW-0966">Cell projection</keyword>
<dbReference type="GO" id="GO:1905515">
    <property type="term" value="P:non-motile cilium assembly"/>
    <property type="evidence" value="ECO:0007669"/>
    <property type="project" value="InterPro"/>
</dbReference>
<evidence type="ECO:0000256" key="5">
    <source>
        <dbReference type="ARBA" id="ARBA00023212"/>
    </source>
</evidence>
<proteinExistence type="predicted"/>
<feature type="region of interest" description="Disordered" evidence="7">
    <location>
        <begin position="790"/>
        <end position="812"/>
    </location>
</feature>
<dbReference type="Pfam" id="PF14782">
    <property type="entry name" value="BBS2_GAE"/>
    <property type="match status" value="1"/>
</dbReference>
<evidence type="ECO:0000259" key="9">
    <source>
        <dbReference type="Pfam" id="PF14782"/>
    </source>
</evidence>
<organism evidence="13 14">
    <name type="scientific">Steinernema hermaphroditum</name>
    <dbReference type="NCBI Taxonomy" id="289476"/>
    <lineage>
        <taxon>Eukaryota</taxon>
        <taxon>Metazoa</taxon>
        <taxon>Ecdysozoa</taxon>
        <taxon>Nematoda</taxon>
        <taxon>Chromadorea</taxon>
        <taxon>Rhabditida</taxon>
        <taxon>Tylenchina</taxon>
        <taxon>Panagrolaimomorpha</taxon>
        <taxon>Strongyloidoidea</taxon>
        <taxon>Steinernematidae</taxon>
        <taxon>Steinernema</taxon>
    </lineage>
</organism>
<feature type="domain" description="Ciliary BBSome complex subunit 2 N-terminal" evidence="8">
    <location>
        <begin position="56"/>
        <end position="113"/>
    </location>
</feature>
<evidence type="ECO:0000256" key="2">
    <source>
        <dbReference type="ARBA" id="ARBA00004245"/>
    </source>
</evidence>
<dbReference type="InterPro" id="IPR029333">
    <property type="entry name" value="BBS2_GAE_dom"/>
</dbReference>
<dbReference type="Proteomes" id="UP001175271">
    <property type="component" value="Unassembled WGS sequence"/>
</dbReference>
<dbReference type="Pfam" id="PF23353">
    <property type="entry name" value="BBS2_hp"/>
    <property type="match status" value="1"/>
</dbReference>
<dbReference type="SUPFAM" id="SSF50998">
    <property type="entry name" value="Quinoprotein alcohol dehydrogenase-like"/>
    <property type="match status" value="1"/>
</dbReference>
<feature type="domain" description="BBS2 GAE" evidence="9">
    <location>
        <begin position="380"/>
        <end position="451"/>
    </location>
</feature>
<dbReference type="Pfam" id="PF14781">
    <property type="entry name" value="BBS2_N"/>
    <property type="match status" value="1"/>
</dbReference>
<evidence type="ECO:0000259" key="11">
    <source>
        <dbReference type="Pfam" id="PF23350"/>
    </source>
</evidence>
<evidence type="ECO:0000313" key="13">
    <source>
        <dbReference type="EMBL" id="KAK0410227.1"/>
    </source>
</evidence>
<feature type="domain" description="Ciliary BBSome complex subunit 2 middle region" evidence="10">
    <location>
        <begin position="152"/>
        <end position="255"/>
    </location>
</feature>
<feature type="region of interest" description="Disordered" evidence="7">
    <location>
        <begin position="753"/>
        <end position="777"/>
    </location>
</feature>
<sequence>MMAEERTEFDISEVQSAPFGHRINPRCVTKGQVDERPAGLIAGTATHKVVSNRTDMVLNVNEAIRCVATARINTPYDILIVGTTSQVMAYDVHNNTTLFQKDVPDGVNCIVVGKYSNIDDPLIICGGNYAIWGLDITGKDRFWTVTGDNVHALDLCDFDDDQENELLIGSDSFDIRVFKGDQMFVEISETDSVVCLRTIGNGNFGYALKSGSLGVYKYMKRGWKVKTKSSVFQLEVTRNGEAMLCGWTTGKIEVRDVKTGNLLAKTSTNFEISGLLLTQESEEALVPLEFATVSSNGHVSQMTMDKSNKQKDERAAELHDFGVRKHQILVELKNYEQTTGHEQDSEPQIDVNSVVNTETAINTDYSPPVFQLQQSVMPETSVIRMVILSGESIFPSEAHIIHPNSNFSSMMNIDLMPEKDVAVNLNIKTVVGFPNSTQFHVFEAEAYLPRFSMYAPCDDKLPDPQGRVEFLLKEKPEKISLWIQENFLHHEGVQVENEELNVRFFDIRKSAVLKIHMNKEGKVEIMTDDFELAGNLIQAISETLQLDVLRSKAEFPAVAEEIGEIAAMLHDLYTINEKLSTEWAEKSSIVRQCVLRSEDYLMTNQIKLARKHYVKLMQLNDAMVVDWTVRRSNKERLWAMLRQLHKIMDKSARLRVGEPATQLIAACREALRNQNFAVLPKILLHGSPLRDLGHDRKEEVTRRRRYYQPVSGIIGTDLHVVQTLTVDIPVLMPFPEGSCAFCVSSQRKCPPGELGPKGVPGDSGAPGMHGKDGVPGLDVEDIRRTVEERPCYLCPPGPPGEPGGAGTPGMRGMHERAKRALEVVGTNDALIGLYVPRGKYKISDDSLPAYNNMNAVDREHTFGDKGEHFGKFQSKAEQDPGFWHIVNPAKVPSSVVCMAPIHNGM</sequence>
<dbReference type="Pfam" id="PF23350">
    <property type="entry name" value="BBS2_pf"/>
    <property type="match status" value="1"/>
</dbReference>
<comment type="subcellular location">
    <subcellularLocation>
        <location evidence="1">Cell projection</location>
        <location evidence="1">Cilium</location>
    </subcellularLocation>
    <subcellularLocation>
        <location evidence="2">Cytoplasm</location>
        <location evidence="2">Cytoskeleton</location>
    </subcellularLocation>
</comment>
<comment type="caution">
    <text evidence="13">The sequence shown here is derived from an EMBL/GenBank/DDBJ whole genome shotgun (WGS) entry which is preliminary data.</text>
</comment>
<evidence type="ECO:0000256" key="1">
    <source>
        <dbReference type="ARBA" id="ARBA00004138"/>
    </source>
</evidence>
<evidence type="ECO:0008006" key="15">
    <source>
        <dbReference type="Google" id="ProtNLM"/>
    </source>
</evidence>
<evidence type="ECO:0000256" key="4">
    <source>
        <dbReference type="ARBA" id="ARBA00023069"/>
    </source>
</evidence>
<evidence type="ECO:0000256" key="3">
    <source>
        <dbReference type="ARBA" id="ARBA00022490"/>
    </source>
</evidence>
<dbReference type="GO" id="GO:0034464">
    <property type="term" value="C:BBSome"/>
    <property type="evidence" value="ECO:0007669"/>
    <property type="project" value="InterPro"/>
</dbReference>
<feature type="domain" description="BBS2 platform" evidence="11">
    <location>
        <begin position="459"/>
        <end position="542"/>
    </location>
</feature>
<dbReference type="InterPro" id="IPR055380">
    <property type="entry name" value="BBS2_hp_dom"/>
</dbReference>
<dbReference type="PANTHER" id="PTHR32465:SF0">
    <property type="entry name" value="BARDET-BIEDL SYNDROME 2 PROTEIN"/>
    <property type="match status" value="1"/>
</dbReference>
<dbReference type="GO" id="GO:0043005">
    <property type="term" value="C:neuron projection"/>
    <property type="evidence" value="ECO:0007669"/>
    <property type="project" value="TreeGrafter"/>
</dbReference>
<name>A0AA39HQK1_9BILA</name>
<evidence type="ECO:0000259" key="8">
    <source>
        <dbReference type="Pfam" id="PF14781"/>
    </source>
</evidence>
<keyword evidence="5" id="KW-0206">Cytoskeleton</keyword>
<dbReference type="GO" id="GO:0036064">
    <property type="term" value="C:ciliary basal body"/>
    <property type="evidence" value="ECO:0007669"/>
    <property type="project" value="TreeGrafter"/>
</dbReference>
<dbReference type="GO" id="GO:0016020">
    <property type="term" value="C:membrane"/>
    <property type="evidence" value="ECO:0007669"/>
    <property type="project" value="TreeGrafter"/>
</dbReference>